<evidence type="ECO:0000313" key="6">
    <source>
        <dbReference type="EMBL" id="MFC5518773.1"/>
    </source>
</evidence>
<dbReference type="EMBL" id="JBHSML010000014">
    <property type="protein sequence ID" value="MFC5518773.1"/>
    <property type="molecule type" value="Genomic_DNA"/>
</dbReference>
<dbReference type="SUPFAM" id="SSF56281">
    <property type="entry name" value="Metallo-hydrolase/oxidoreductase"/>
    <property type="match status" value="1"/>
</dbReference>
<keyword evidence="3" id="KW-0479">Metal-binding</keyword>
<evidence type="ECO:0000256" key="2">
    <source>
        <dbReference type="ARBA" id="ARBA00007749"/>
    </source>
</evidence>
<evidence type="ECO:0000256" key="1">
    <source>
        <dbReference type="ARBA" id="ARBA00001947"/>
    </source>
</evidence>
<evidence type="ECO:0008006" key="8">
    <source>
        <dbReference type="Google" id="ProtNLM"/>
    </source>
</evidence>
<organism evidence="6 7">
    <name type="scientific">Kaistia terrae</name>
    <dbReference type="NCBI Taxonomy" id="537017"/>
    <lineage>
        <taxon>Bacteria</taxon>
        <taxon>Pseudomonadati</taxon>
        <taxon>Pseudomonadota</taxon>
        <taxon>Alphaproteobacteria</taxon>
        <taxon>Hyphomicrobiales</taxon>
        <taxon>Kaistiaceae</taxon>
        <taxon>Kaistia</taxon>
    </lineage>
</organism>
<keyword evidence="5" id="KW-0862">Zinc</keyword>
<evidence type="ECO:0000256" key="3">
    <source>
        <dbReference type="ARBA" id="ARBA00022723"/>
    </source>
</evidence>
<dbReference type="Gene3D" id="3.60.15.10">
    <property type="entry name" value="Ribonuclease Z/Hydroxyacylglutathione hydrolase-like"/>
    <property type="match status" value="1"/>
</dbReference>
<evidence type="ECO:0000256" key="4">
    <source>
        <dbReference type="ARBA" id="ARBA00022801"/>
    </source>
</evidence>
<evidence type="ECO:0000256" key="5">
    <source>
        <dbReference type="ARBA" id="ARBA00022833"/>
    </source>
</evidence>
<gene>
    <name evidence="6" type="ORF">ACFPP9_23560</name>
</gene>
<name>A0ABW0Q296_9HYPH</name>
<dbReference type="InterPro" id="IPR051013">
    <property type="entry name" value="MBL_superfamily_lactonases"/>
</dbReference>
<sequence length="260" mass="29025">MTTSQYQIEVVTVGRMDEVPTPSIFRLEGNGHYEPFCYTICILRQGERTILINTGFPEDVTAIAKAWRDEDERLDFIRTEEMRLPAILAARGIDPDSVEAVFLTPIGPYNTGNISLFRNARIFISRRGWAYQMGLDDGLPRAQRNIAIPDAELAHLVTEGFERLTLLDDEAAPLPGIRTFHVGVHHPGSIAIAIETASGTAVFSDAFFKFGNIEAMKPIGYCQDLRECLRSYKRIAAEADLLIPMYDPDLFLRYPGGVVG</sequence>
<keyword evidence="7" id="KW-1185">Reference proteome</keyword>
<reference evidence="7" key="1">
    <citation type="journal article" date="2019" name="Int. J. Syst. Evol. Microbiol.">
        <title>The Global Catalogue of Microorganisms (GCM) 10K type strain sequencing project: providing services to taxonomists for standard genome sequencing and annotation.</title>
        <authorList>
            <consortium name="The Broad Institute Genomics Platform"/>
            <consortium name="The Broad Institute Genome Sequencing Center for Infectious Disease"/>
            <person name="Wu L."/>
            <person name="Ma J."/>
        </authorList>
    </citation>
    <scope>NUCLEOTIDE SEQUENCE [LARGE SCALE GENOMIC DNA]</scope>
    <source>
        <strain evidence="7">KACC 12633</strain>
    </source>
</reference>
<comment type="caution">
    <text evidence="6">The sequence shown here is derived from an EMBL/GenBank/DDBJ whole genome shotgun (WGS) entry which is preliminary data.</text>
</comment>
<accession>A0ABW0Q296</accession>
<keyword evidence="4" id="KW-0378">Hydrolase</keyword>
<dbReference type="RefSeq" id="WP_266344464.1">
    <property type="nucleotide sequence ID" value="NZ_JAPKNH010000005.1"/>
</dbReference>
<dbReference type="Proteomes" id="UP001596150">
    <property type="component" value="Unassembled WGS sequence"/>
</dbReference>
<dbReference type="PANTHER" id="PTHR42978:SF2">
    <property type="entry name" value="102 KBASES UNSTABLE REGION: FROM 1 TO 119443"/>
    <property type="match status" value="1"/>
</dbReference>
<dbReference type="InterPro" id="IPR036866">
    <property type="entry name" value="RibonucZ/Hydroxyglut_hydro"/>
</dbReference>
<proteinExistence type="inferred from homology"/>
<dbReference type="PANTHER" id="PTHR42978">
    <property type="entry name" value="QUORUM-QUENCHING LACTONASE YTNP-RELATED-RELATED"/>
    <property type="match status" value="1"/>
</dbReference>
<protein>
    <recommendedName>
        <fullName evidence="8">MBL fold metallo-hydrolase</fullName>
    </recommendedName>
</protein>
<comment type="cofactor">
    <cofactor evidence="1">
        <name>Zn(2+)</name>
        <dbReference type="ChEBI" id="CHEBI:29105"/>
    </cofactor>
</comment>
<evidence type="ECO:0000313" key="7">
    <source>
        <dbReference type="Proteomes" id="UP001596150"/>
    </source>
</evidence>
<comment type="similarity">
    <text evidence="2">Belongs to the metallo-beta-lactamase superfamily.</text>
</comment>